<sequence>MLKKLQNLLFEDDDEFVEDNTEAEQVSASAPVKPAVQPQVTPVEETAQIPVQPEPVSEIPPVPTIPVEPAPVKTSSVFLDNEPKKSTMINLDDEDSKPVEKKPAVKSEVKREEVKPSKEYRFNPVISPIFGIDEKDMDAVKTTTSKLTEKEKAKFEKNVTPILSPMYGIAVEKPVKPVVKVEESVMTETVKKSEPVKIPSPTIEDEIPEFSLDDILSTRDQEPKQEEDDLFGSTATSEFDFGNDDQLFPNLSFGDLEKETAEDSTTIISRSSLNDHSSHK</sequence>
<feature type="compositionally biased region" description="Basic and acidic residues" evidence="1">
    <location>
        <begin position="96"/>
        <end position="110"/>
    </location>
</feature>
<evidence type="ECO:0008006" key="4">
    <source>
        <dbReference type="Google" id="ProtNLM"/>
    </source>
</evidence>
<name>A0A412PFJ8_9FIRM</name>
<feature type="region of interest" description="Disordered" evidence="1">
    <location>
        <begin position="258"/>
        <end position="280"/>
    </location>
</feature>
<accession>A0A412PFJ8</accession>
<protein>
    <recommendedName>
        <fullName evidence="4">Internalin</fullName>
    </recommendedName>
</protein>
<evidence type="ECO:0000313" key="2">
    <source>
        <dbReference type="EMBL" id="RGT56220.1"/>
    </source>
</evidence>
<feature type="compositionally biased region" description="Pro residues" evidence="1">
    <location>
        <begin position="58"/>
        <end position="69"/>
    </location>
</feature>
<dbReference type="AlphaFoldDB" id="A0A412PFJ8"/>
<dbReference type="EMBL" id="QRWX01000002">
    <property type="protein sequence ID" value="RGT56220.1"/>
    <property type="molecule type" value="Genomic_DNA"/>
</dbReference>
<reference evidence="2 3" key="1">
    <citation type="submission" date="2018-08" db="EMBL/GenBank/DDBJ databases">
        <title>A genome reference for cultivated species of the human gut microbiota.</title>
        <authorList>
            <person name="Zou Y."/>
            <person name="Xue W."/>
            <person name="Luo G."/>
        </authorList>
    </citation>
    <scope>NUCLEOTIDE SEQUENCE [LARGE SCALE GENOMIC DNA]</scope>
    <source>
        <strain evidence="2 3">AF18-46</strain>
    </source>
</reference>
<feature type="region of interest" description="Disordered" evidence="1">
    <location>
        <begin position="189"/>
        <end position="245"/>
    </location>
</feature>
<dbReference type="Proteomes" id="UP000284731">
    <property type="component" value="Unassembled WGS sequence"/>
</dbReference>
<evidence type="ECO:0000256" key="1">
    <source>
        <dbReference type="SAM" id="MobiDB-lite"/>
    </source>
</evidence>
<evidence type="ECO:0000313" key="3">
    <source>
        <dbReference type="Proteomes" id="UP000284731"/>
    </source>
</evidence>
<gene>
    <name evidence="2" type="ORF">DWX20_05275</name>
</gene>
<dbReference type="RefSeq" id="WP_118764754.1">
    <property type="nucleotide sequence ID" value="NZ_CABJCF010000002.1"/>
</dbReference>
<feature type="compositionally biased region" description="Acidic residues" evidence="1">
    <location>
        <begin position="203"/>
        <end position="212"/>
    </location>
</feature>
<feature type="compositionally biased region" description="Polar residues" evidence="1">
    <location>
        <begin position="263"/>
        <end position="280"/>
    </location>
</feature>
<feature type="compositionally biased region" description="Acidic residues" evidence="1">
    <location>
        <begin position="10"/>
        <end position="22"/>
    </location>
</feature>
<feature type="region of interest" description="Disordered" evidence="1">
    <location>
        <begin position="1"/>
        <end position="110"/>
    </location>
</feature>
<proteinExistence type="predicted"/>
<organism evidence="2 3">
    <name type="scientific">Solobacterium moorei</name>
    <dbReference type="NCBI Taxonomy" id="102148"/>
    <lineage>
        <taxon>Bacteria</taxon>
        <taxon>Bacillati</taxon>
        <taxon>Bacillota</taxon>
        <taxon>Erysipelotrichia</taxon>
        <taxon>Erysipelotrichales</taxon>
        <taxon>Erysipelotrichaceae</taxon>
        <taxon>Solobacterium</taxon>
    </lineage>
</organism>
<comment type="caution">
    <text evidence="2">The sequence shown here is derived from an EMBL/GenBank/DDBJ whole genome shotgun (WGS) entry which is preliminary data.</text>
</comment>